<evidence type="ECO:0000256" key="1">
    <source>
        <dbReference type="SAM" id="SignalP"/>
    </source>
</evidence>
<dbReference type="AlphaFoldDB" id="A0A6B0UEP5"/>
<accession>A0A6B0UEP5</accession>
<sequence>MTRLRSVASASNLVSFFFCLNLLQVFLQKTNPRCHCQAKRPGKRLQVQLLDVKERLVLHEECALQVGCKTPLSALLQRDVTSTQGLHLSLDVHKLSRVD</sequence>
<organism evidence="2">
    <name type="scientific">Ixodes ricinus</name>
    <name type="common">Common tick</name>
    <name type="synonym">Acarus ricinus</name>
    <dbReference type="NCBI Taxonomy" id="34613"/>
    <lineage>
        <taxon>Eukaryota</taxon>
        <taxon>Metazoa</taxon>
        <taxon>Ecdysozoa</taxon>
        <taxon>Arthropoda</taxon>
        <taxon>Chelicerata</taxon>
        <taxon>Arachnida</taxon>
        <taxon>Acari</taxon>
        <taxon>Parasitiformes</taxon>
        <taxon>Ixodida</taxon>
        <taxon>Ixodoidea</taxon>
        <taxon>Ixodidae</taxon>
        <taxon>Ixodinae</taxon>
        <taxon>Ixodes</taxon>
    </lineage>
</organism>
<reference evidence="2" key="1">
    <citation type="submission" date="2019-12" db="EMBL/GenBank/DDBJ databases">
        <title>An insight into the sialome of adult female Ixodes ricinus ticks feeding for 6 days.</title>
        <authorList>
            <person name="Perner J."/>
            <person name="Ribeiro J.M.C."/>
        </authorList>
    </citation>
    <scope>NUCLEOTIDE SEQUENCE</scope>
    <source>
        <strain evidence="2">Semi-engorged</strain>
        <tissue evidence="2">Salivary glands</tissue>
    </source>
</reference>
<feature type="chain" id="PRO_5025337196" evidence="1">
    <location>
        <begin position="33"/>
        <end position="99"/>
    </location>
</feature>
<proteinExistence type="predicted"/>
<feature type="signal peptide" evidence="1">
    <location>
        <begin position="1"/>
        <end position="32"/>
    </location>
</feature>
<protein>
    <submittedName>
        <fullName evidence="2">Putative secreted protein</fullName>
    </submittedName>
</protein>
<name>A0A6B0UEP5_IXORI</name>
<keyword evidence="1" id="KW-0732">Signal</keyword>
<evidence type="ECO:0000313" key="2">
    <source>
        <dbReference type="EMBL" id="MXU87997.1"/>
    </source>
</evidence>
<dbReference type="EMBL" id="GIFC01005914">
    <property type="protein sequence ID" value="MXU87997.1"/>
    <property type="molecule type" value="Transcribed_RNA"/>
</dbReference>